<feature type="domain" description="Trehalase-like N-terminal" evidence="2">
    <location>
        <begin position="22"/>
        <end position="91"/>
    </location>
</feature>
<evidence type="ECO:0000259" key="2">
    <source>
        <dbReference type="Pfam" id="PF19291"/>
    </source>
</evidence>
<evidence type="ECO:0000313" key="4">
    <source>
        <dbReference type="Proteomes" id="UP000295719"/>
    </source>
</evidence>
<dbReference type="PANTHER" id="PTHR31616:SF0">
    <property type="entry name" value="GLUCAN 1,4-ALPHA-GLUCOSIDASE"/>
    <property type="match status" value="1"/>
</dbReference>
<dbReference type="Proteomes" id="UP000295719">
    <property type="component" value="Unassembled WGS sequence"/>
</dbReference>
<comment type="caution">
    <text evidence="3">The sequence shown here is derived from an EMBL/GenBank/DDBJ whole genome shotgun (WGS) entry which is preliminary data.</text>
</comment>
<gene>
    <name evidence="3" type="ORF">EDC52_102228</name>
</gene>
<proteinExistence type="predicted"/>
<dbReference type="GO" id="GO:0005975">
    <property type="term" value="P:carbohydrate metabolic process"/>
    <property type="evidence" value="ECO:0007669"/>
    <property type="project" value="InterPro"/>
</dbReference>
<evidence type="ECO:0000259" key="1">
    <source>
        <dbReference type="Pfam" id="PF00723"/>
    </source>
</evidence>
<dbReference type="Pfam" id="PF00723">
    <property type="entry name" value="Glyco_hydro_15"/>
    <property type="match status" value="1"/>
</dbReference>
<dbReference type="Pfam" id="PF19291">
    <property type="entry name" value="TREH_N"/>
    <property type="match status" value="1"/>
</dbReference>
<organism evidence="3 4">
    <name type="scientific">Biostraticola tofi</name>
    <dbReference type="NCBI Taxonomy" id="466109"/>
    <lineage>
        <taxon>Bacteria</taxon>
        <taxon>Pseudomonadati</taxon>
        <taxon>Pseudomonadota</taxon>
        <taxon>Gammaproteobacteria</taxon>
        <taxon>Enterobacterales</taxon>
        <taxon>Bruguierivoracaceae</taxon>
        <taxon>Biostraticola</taxon>
    </lineage>
</organism>
<dbReference type="InterPro" id="IPR045582">
    <property type="entry name" value="Trehalase-like_N"/>
</dbReference>
<name>A0A4R3Z1N0_9GAMM</name>
<dbReference type="InterPro" id="IPR008928">
    <property type="entry name" value="6-hairpin_glycosidase_sf"/>
</dbReference>
<dbReference type="OrthoDB" id="3902805at2"/>
<feature type="domain" description="GH15-like" evidence="1">
    <location>
        <begin position="235"/>
        <end position="541"/>
    </location>
</feature>
<keyword evidence="4" id="KW-1185">Reference proteome</keyword>
<dbReference type="InterPro" id="IPR011613">
    <property type="entry name" value="GH15-like"/>
</dbReference>
<evidence type="ECO:0000313" key="3">
    <source>
        <dbReference type="EMBL" id="TCV98905.1"/>
    </source>
</evidence>
<dbReference type="PANTHER" id="PTHR31616">
    <property type="entry name" value="TREHALASE"/>
    <property type="match status" value="1"/>
</dbReference>
<dbReference type="AlphaFoldDB" id="A0A4R3Z1N0"/>
<sequence length="609" mass="68431">MHRPSPIIPHRDNGYETLGNYAAIGEGRSVALIASDGSIDWWCAPGIDSPPLFDRILDAGKGGYFQIEPTGRYHIERAYRDNSNVLETRFITDTGIALMTESINSTLAGRLPWNELARRIEGIEGEVPFRLSLRIGTFADTINAWHQDTSLGKVYHIGQLMAMIHASDDVNFDSYRDQGAEAHFITRPASHTLLALLVTENEPLAIPPLEKIDQRIETSHTGWCDWVENLSYRGEYRQQVIRSALSLKFLWYSPSGALAAAATTSIPEGIGGDKNYDYRYAWIRDACLIIKSFVYLGALEDCKAAFSWLAATIMKHGPELQTCYTLSGDPVPEERFLPLEGYQGSQPVRVGNNASAQCQLSMYGDMLGTAVLFIDAGHLIDIGTSRMLGELANQCADRWRSTDSGIWELGELRHYTHSKMACWLALNQAVSLVERGHIEPTWKDRWSRERDRIRDWIEANCWSESRQSYTFFAGSEKLDASVTLMHRYGNDVNPQRMRATYRALRHELGHGSAMLYRYSGVEEDESTFIACSFWMVEALVALNEPDLARASMEEILGQINPTGNVQTLNEMFDVRSGTWRGNLPQGLSHLSLICAANALSGHRLEDRDY</sequence>
<dbReference type="RefSeq" id="WP_131864301.1">
    <property type="nucleotide sequence ID" value="NZ_SMCR01000002.1"/>
</dbReference>
<reference evidence="3 4" key="1">
    <citation type="submission" date="2019-03" db="EMBL/GenBank/DDBJ databases">
        <title>Genomic Encyclopedia of Type Strains, Phase IV (KMG-IV): sequencing the most valuable type-strain genomes for metagenomic binning, comparative biology and taxonomic classification.</title>
        <authorList>
            <person name="Goeker M."/>
        </authorList>
    </citation>
    <scope>NUCLEOTIDE SEQUENCE [LARGE SCALE GENOMIC DNA]</scope>
    <source>
        <strain evidence="3 4">DSM 19580</strain>
    </source>
</reference>
<dbReference type="GO" id="GO:0004553">
    <property type="term" value="F:hydrolase activity, hydrolyzing O-glycosyl compounds"/>
    <property type="evidence" value="ECO:0007669"/>
    <property type="project" value="TreeGrafter"/>
</dbReference>
<dbReference type="Gene3D" id="1.50.10.10">
    <property type="match status" value="1"/>
</dbReference>
<accession>A0A4R3Z1N0</accession>
<dbReference type="InterPro" id="IPR012341">
    <property type="entry name" value="6hp_glycosidase-like_sf"/>
</dbReference>
<protein>
    <submittedName>
        <fullName evidence="3">GH15 family glucan-1,4-alpha-glucosidase</fullName>
    </submittedName>
</protein>
<dbReference type="SUPFAM" id="SSF48208">
    <property type="entry name" value="Six-hairpin glycosidases"/>
    <property type="match status" value="1"/>
</dbReference>
<dbReference type="EMBL" id="SMCR01000002">
    <property type="protein sequence ID" value="TCV98905.1"/>
    <property type="molecule type" value="Genomic_DNA"/>
</dbReference>